<feature type="compositionally biased region" description="Polar residues" evidence="1">
    <location>
        <begin position="90"/>
        <end position="102"/>
    </location>
</feature>
<gene>
    <name evidence="2" type="ORF">Vbra_16835</name>
</gene>
<keyword evidence="3" id="KW-1185">Reference proteome</keyword>
<accession>A0A0G4G3P7</accession>
<proteinExistence type="predicted"/>
<evidence type="ECO:0000313" key="2">
    <source>
        <dbReference type="EMBL" id="CEM22572.1"/>
    </source>
</evidence>
<feature type="region of interest" description="Disordered" evidence="1">
    <location>
        <begin position="76"/>
        <end position="102"/>
    </location>
</feature>
<dbReference type="InParanoid" id="A0A0G4G3P7"/>
<dbReference type="Proteomes" id="UP000041254">
    <property type="component" value="Unassembled WGS sequence"/>
</dbReference>
<dbReference type="EMBL" id="CDMY01000553">
    <property type="protein sequence ID" value="CEM22572.1"/>
    <property type="molecule type" value="Genomic_DNA"/>
</dbReference>
<sequence length="102" mass="11741">MPIDPTWFLGKRTGGDPPPLPELCSGTVSLTKLNMTELMKDRQNMYRTIKQCLDSYTNDFVRVQEVKRILHERAHLQGNYEGTLRDPPAKQTSSVSRYSRKT</sequence>
<feature type="region of interest" description="Disordered" evidence="1">
    <location>
        <begin position="1"/>
        <end position="21"/>
    </location>
</feature>
<organism evidence="2 3">
    <name type="scientific">Vitrella brassicaformis (strain CCMP3155)</name>
    <dbReference type="NCBI Taxonomy" id="1169540"/>
    <lineage>
        <taxon>Eukaryota</taxon>
        <taxon>Sar</taxon>
        <taxon>Alveolata</taxon>
        <taxon>Colpodellida</taxon>
        <taxon>Vitrellaceae</taxon>
        <taxon>Vitrella</taxon>
    </lineage>
</organism>
<reference evidence="2 3" key="1">
    <citation type="submission" date="2014-11" db="EMBL/GenBank/DDBJ databases">
        <authorList>
            <person name="Zhu J."/>
            <person name="Qi W."/>
            <person name="Song R."/>
        </authorList>
    </citation>
    <scope>NUCLEOTIDE SEQUENCE [LARGE SCALE GENOMIC DNA]</scope>
</reference>
<protein>
    <submittedName>
        <fullName evidence="2">Uncharacterized protein</fullName>
    </submittedName>
</protein>
<dbReference type="VEuPathDB" id="CryptoDB:Vbra_16835"/>
<evidence type="ECO:0000256" key="1">
    <source>
        <dbReference type="SAM" id="MobiDB-lite"/>
    </source>
</evidence>
<dbReference type="AlphaFoldDB" id="A0A0G4G3P7"/>
<name>A0A0G4G3P7_VITBC</name>
<evidence type="ECO:0000313" key="3">
    <source>
        <dbReference type="Proteomes" id="UP000041254"/>
    </source>
</evidence>